<dbReference type="EMBL" id="BARU01006265">
    <property type="protein sequence ID" value="GAH46428.1"/>
    <property type="molecule type" value="Genomic_DNA"/>
</dbReference>
<evidence type="ECO:0000313" key="2">
    <source>
        <dbReference type="EMBL" id="GAH46428.1"/>
    </source>
</evidence>
<feature type="non-terminal residue" evidence="2">
    <location>
        <position position="452"/>
    </location>
</feature>
<feature type="coiled-coil region" evidence="1">
    <location>
        <begin position="117"/>
        <end position="185"/>
    </location>
</feature>
<protein>
    <submittedName>
        <fullName evidence="2">Uncharacterized protein</fullName>
    </submittedName>
</protein>
<sequence>ENDEKIRGLESKKFEKQEQELQRQIVLDKEMQEHRTEQMKLKKEALEIEKQQQKSFESLRDKAFLLMDRAKRELVQENFDEAIQLYGESEKIFKDIEWKEGIEMVKESIIVISKKREIKLEKLKKEEEEKAKQLEVESQLEEKLSKIQESNIAEKEQKRKELIERQEIKKQEKKLSEEAYDLLEQGTILLDKKKFEEASEKYISARELFVKIEWNREISRINNELLLKVKREESIHNKLLSLRKQKAEERKEFEGLMKEAEKRPKKVKKKEKFEEIDKKIISDLDKASLLIDELKYNESIFYLRELIKVLEQVGRNEEIEKINSQISSLISESKVPIITLRDLGKDENLEHFTLAYRALDKAITSLSNNRFMKAISELNEANFNLKETIIGEKFIREIDSKIDTYRNKLGGKARAAAPVETRLEKETLSDDEEERLKARIASRRAERAKRVG</sequence>
<feature type="non-terminal residue" evidence="2">
    <location>
        <position position="1"/>
    </location>
</feature>
<organism evidence="2">
    <name type="scientific">marine sediment metagenome</name>
    <dbReference type="NCBI Taxonomy" id="412755"/>
    <lineage>
        <taxon>unclassified sequences</taxon>
        <taxon>metagenomes</taxon>
        <taxon>ecological metagenomes</taxon>
    </lineage>
</organism>
<gene>
    <name evidence="2" type="ORF">S03H2_12303</name>
</gene>
<reference evidence="2" key="1">
    <citation type="journal article" date="2014" name="Front. Microbiol.">
        <title>High frequency of phylogenetically diverse reductive dehalogenase-homologous genes in deep subseafloor sedimentary metagenomes.</title>
        <authorList>
            <person name="Kawai M."/>
            <person name="Futagami T."/>
            <person name="Toyoda A."/>
            <person name="Takaki Y."/>
            <person name="Nishi S."/>
            <person name="Hori S."/>
            <person name="Arai W."/>
            <person name="Tsubouchi T."/>
            <person name="Morono Y."/>
            <person name="Uchiyama I."/>
            <person name="Ito T."/>
            <person name="Fujiyama A."/>
            <person name="Inagaki F."/>
            <person name="Takami H."/>
        </authorList>
    </citation>
    <scope>NUCLEOTIDE SEQUENCE</scope>
    <source>
        <strain evidence="2">Expedition CK06-06</strain>
    </source>
</reference>
<dbReference type="AlphaFoldDB" id="X1HM97"/>
<keyword evidence="1" id="KW-0175">Coiled coil</keyword>
<accession>X1HM97</accession>
<comment type="caution">
    <text evidence="2">The sequence shown here is derived from an EMBL/GenBank/DDBJ whole genome shotgun (WGS) entry which is preliminary data.</text>
</comment>
<name>X1HM97_9ZZZZ</name>
<proteinExistence type="predicted"/>
<evidence type="ECO:0000256" key="1">
    <source>
        <dbReference type="SAM" id="Coils"/>
    </source>
</evidence>